<gene>
    <name evidence="3" type="ORF">L3556_10815</name>
</gene>
<dbReference type="InterPro" id="IPR003594">
    <property type="entry name" value="HATPase_dom"/>
</dbReference>
<keyword evidence="4" id="KW-1185">Reference proteome</keyword>
<keyword evidence="1" id="KW-0808">Transferase</keyword>
<evidence type="ECO:0000256" key="1">
    <source>
        <dbReference type="ARBA" id="ARBA00022527"/>
    </source>
</evidence>
<dbReference type="PANTHER" id="PTHR35526">
    <property type="entry name" value="ANTI-SIGMA-F FACTOR RSBW-RELATED"/>
    <property type="match status" value="1"/>
</dbReference>
<dbReference type="EMBL" id="JAKKUT010000002">
    <property type="protein sequence ID" value="MDG2991416.1"/>
    <property type="molecule type" value="Genomic_DNA"/>
</dbReference>
<reference evidence="3" key="2">
    <citation type="submission" date="2022-01" db="EMBL/GenBank/DDBJ databases">
        <authorList>
            <person name="Zivanovic Y."/>
            <person name="Moreira D."/>
            <person name="Lopez-Garcia P."/>
        </authorList>
    </citation>
    <scope>NUCLEOTIDE SEQUENCE</scope>
    <source>
        <strain evidence="3">G9</strain>
    </source>
</reference>
<dbReference type="InterPro" id="IPR016781">
    <property type="entry name" value="Anti-sigma_regulat_PmgA_prd"/>
</dbReference>
<dbReference type="SUPFAM" id="SSF55874">
    <property type="entry name" value="ATPase domain of HSP90 chaperone/DNA topoisomerase II/histidine kinase"/>
    <property type="match status" value="1"/>
</dbReference>
<sequence>MSSLTLTFVAPQWNTLSFTSTLFLKPILDLLLRDVPPCCQDELRLGLQEALVNASHHGNELNPDKVVLVRYSMVEHQCWWVITDQGMGFSPPRYICSAVDDLLPEAEAESGRGLFLIYEIFDEVYWNGPGTELSLCKDLERYLQGL</sequence>
<keyword evidence="1" id="KW-0418">Kinase</keyword>
<evidence type="ECO:0000313" key="3">
    <source>
        <dbReference type="EMBL" id="MDG2991416.1"/>
    </source>
</evidence>
<dbReference type="CDD" id="cd16936">
    <property type="entry name" value="HATPase_RsbW-like"/>
    <property type="match status" value="1"/>
</dbReference>
<dbReference type="PANTHER" id="PTHR35526:SF3">
    <property type="entry name" value="ANTI-SIGMA-F FACTOR RSBW"/>
    <property type="match status" value="1"/>
</dbReference>
<reference evidence="3" key="1">
    <citation type="journal article" date="2022" name="Genome Biol. Evol.">
        <title>A New Gene Family Diagnostic for Intracellular Biomineralization of Amorphous Ca Carbonates by Cyanobacteria.</title>
        <authorList>
            <person name="Benzerara K."/>
            <person name="Duprat E."/>
            <person name="Bitard-Feildel T."/>
            <person name="Caumes G."/>
            <person name="Cassier-Chauvat C."/>
            <person name="Chauvat F."/>
            <person name="Dezi M."/>
            <person name="Diop S.I."/>
            <person name="Gaschignard G."/>
            <person name="Gorgen S."/>
            <person name="Gugger M."/>
            <person name="Lopez-Garcia P."/>
            <person name="Millet M."/>
            <person name="Skouri-Panet F."/>
            <person name="Moreira D."/>
            <person name="Callebaut I."/>
        </authorList>
    </citation>
    <scope>NUCLEOTIDE SEQUENCE</scope>
    <source>
        <strain evidence="3">G9</strain>
    </source>
</reference>
<proteinExistence type="predicted"/>
<dbReference type="InterPro" id="IPR036890">
    <property type="entry name" value="HATPase_C_sf"/>
</dbReference>
<name>A0ABT6F0M9_9SYNE</name>
<dbReference type="PIRSF" id="PIRSF020906">
    <property type="entry name" value="Anti_s_fact_PmgA_prd"/>
    <property type="match status" value="1"/>
</dbReference>
<organism evidence="3 4">
    <name type="scientific">Candidatus Synechococcus calcipolaris G9</name>
    <dbReference type="NCBI Taxonomy" id="1497997"/>
    <lineage>
        <taxon>Bacteria</taxon>
        <taxon>Bacillati</taxon>
        <taxon>Cyanobacteriota</taxon>
        <taxon>Cyanophyceae</taxon>
        <taxon>Synechococcales</taxon>
        <taxon>Synechococcaceae</taxon>
        <taxon>Synechococcus</taxon>
    </lineage>
</organism>
<evidence type="ECO:0000313" key="4">
    <source>
        <dbReference type="Proteomes" id="UP001154265"/>
    </source>
</evidence>
<evidence type="ECO:0000259" key="2">
    <source>
        <dbReference type="Pfam" id="PF13581"/>
    </source>
</evidence>
<accession>A0ABT6F0M9</accession>
<keyword evidence="1" id="KW-0723">Serine/threonine-protein kinase</keyword>
<comment type="caution">
    <text evidence="3">The sequence shown here is derived from an EMBL/GenBank/DDBJ whole genome shotgun (WGS) entry which is preliminary data.</text>
</comment>
<dbReference type="InterPro" id="IPR050267">
    <property type="entry name" value="Anti-sigma-factor_SerPK"/>
</dbReference>
<protein>
    <submittedName>
        <fullName evidence="3">Anti-sigma regulatory factor</fullName>
    </submittedName>
</protein>
<dbReference type="RefSeq" id="WP_277867285.1">
    <property type="nucleotide sequence ID" value="NZ_JAKKUT010000002.1"/>
</dbReference>
<feature type="domain" description="Histidine kinase/HSP90-like ATPase" evidence="2">
    <location>
        <begin position="38"/>
        <end position="137"/>
    </location>
</feature>
<dbReference type="Gene3D" id="3.30.565.10">
    <property type="entry name" value="Histidine kinase-like ATPase, C-terminal domain"/>
    <property type="match status" value="1"/>
</dbReference>
<dbReference type="Pfam" id="PF13581">
    <property type="entry name" value="HATPase_c_2"/>
    <property type="match status" value="1"/>
</dbReference>
<dbReference type="Proteomes" id="UP001154265">
    <property type="component" value="Unassembled WGS sequence"/>
</dbReference>